<reference evidence="2" key="1">
    <citation type="submission" date="2023-11" db="EMBL/GenBank/DDBJ databases">
        <authorList>
            <person name="Alioto T."/>
            <person name="Alioto T."/>
            <person name="Gomez Garrido J."/>
        </authorList>
    </citation>
    <scope>NUCLEOTIDE SEQUENCE</scope>
</reference>
<feature type="region of interest" description="Disordered" evidence="1">
    <location>
        <begin position="80"/>
        <end position="125"/>
    </location>
</feature>
<gene>
    <name evidence="2" type="ORF">LECACI_7A002005</name>
</gene>
<keyword evidence="3" id="KW-1185">Reference proteome</keyword>
<evidence type="ECO:0000256" key="1">
    <source>
        <dbReference type="SAM" id="MobiDB-lite"/>
    </source>
</evidence>
<accession>A0AAI8YU36</accession>
<proteinExistence type="predicted"/>
<feature type="compositionally biased region" description="Polar residues" evidence="1">
    <location>
        <begin position="102"/>
        <end position="119"/>
    </location>
</feature>
<sequence>MHVYEYFDYPTRIYEVEKQRVRAQAKAMKLAKEKESTEVTGLRRLGMKLISGCRRRSKWSFLCTRKDDWSDGCWSEDTLTAQGDWDDSTSPPEESNPWAVNDSPSPGESSTSLPENTSDQGKEARVKDMVATLPLGERTRLGDRSFFTTPAAYCRVSLEKQVHCLERAYRLAQTMLWNALGTYHPEVQQRTYPQGPLQVAFEWSLLSPLFGHSGDPSALNEMCGRDADTMHKAITDVSKLRNAFCHPTGERVEWLDTVIAYAQRLAVLTGDEGRASEVRALRDALQEEARISLEEIEADEEAMEWRSWHKETFQDFAFGSEEEKAEWPVAIAKVAERF</sequence>
<dbReference type="AlphaFoldDB" id="A0AAI8YU36"/>
<protein>
    <submittedName>
        <fullName evidence="2">Uncharacterized protein</fullName>
    </submittedName>
</protein>
<dbReference type="EMBL" id="CAVMBE010000008">
    <property type="protein sequence ID" value="CAK3872301.1"/>
    <property type="molecule type" value="Genomic_DNA"/>
</dbReference>
<organism evidence="2 3">
    <name type="scientific">Lecanosticta acicola</name>
    <dbReference type="NCBI Taxonomy" id="111012"/>
    <lineage>
        <taxon>Eukaryota</taxon>
        <taxon>Fungi</taxon>
        <taxon>Dikarya</taxon>
        <taxon>Ascomycota</taxon>
        <taxon>Pezizomycotina</taxon>
        <taxon>Dothideomycetes</taxon>
        <taxon>Dothideomycetidae</taxon>
        <taxon>Mycosphaerellales</taxon>
        <taxon>Mycosphaerellaceae</taxon>
        <taxon>Lecanosticta</taxon>
    </lineage>
</organism>
<dbReference type="Proteomes" id="UP001296104">
    <property type="component" value="Unassembled WGS sequence"/>
</dbReference>
<evidence type="ECO:0000313" key="2">
    <source>
        <dbReference type="EMBL" id="CAK3872301.1"/>
    </source>
</evidence>
<comment type="caution">
    <text evidence="2">The sequence shown here is derived from an EMBL/GenBank/DDBJ whole genome shotgun (WGS) entry which is preliminary data.</text>
</comment>
<name>A0AAI8YU36_9PEZI</name>
<evidence type="ECO:0000313" key="3">
    <source>
        <dbReference type="Proteomes" id="UP001296104"/>
    </source>
</evidence>